<comment type="PTM">
    <text evidence="13 14">Topaquinone (TPQ) is generated by copper-dependent autoxidation of a specific tyrosyl residue.</text>
</comment>
<dbReference type="NCBIfam" id="NF008559">
    <property type="entry name" value="PRK11504.1"/>
    <property type="match status" value="1"/>
</dbReference>
<evidence type="ECO:0000256" key="9">
    <source>
        <dbReference type="ARBA" id="ARBA00023008"/>
    </source>
</evidence>
<evidence type="ECO:0000256" key="10">
    <source>
        <dbReference type="ARBA" id="ARBA00023157"/>
    </source>
</evidence>
<dbReference type="InterPro" id="IPR016182">
    <property type="entry name" value="Cu_amine_oxidase_N-reg"/>
</dbReference>
<dbReference type="InterPro" id="IPR049948">
    <property type="entry name" value="Cu_Am_ox_TPQ-bd"/>
</dbReference>
<feature type="region of interest" description="Disordered" evidence="15">
    <location>
        <begin position="635"/>
        <end position="661"/>
    </location>
</feature>
<dbReference type="InterPro" id="IPR015800">
    <property type="entry name" value="Cu_amine_oxidase_N2"/>
</dbReference>
<dbReference type="Gene3D" id="2.70.98.20">
    <property type="entry name" value="Copper amine oxidase, catalytic domain"/>
    <property type="match status" value="1"/>
</dbReference>
<keyword evidence="6 14" id="KW-0479">Metal-binding</keyword>
<feature type="active site" description="Schiff-base intermediate with substrate; via topaquinone" evidence="12">
    <location>
        <position position="395"/>
    </location>
</feature>
<feature type="domain" description="Copper amine oxidase N3-terminal" evidence="18">
    <location>
        <begin position="109"/>
        <end position="213"/>
    </location>
</feature>
<feature type="domain" description="Copper amine oxidase catalytic" evidence="16">
    <location>
        <begin position="235"/>
        <end position="637"/>
    </location>
</feature>
<evidence type="ECO:0000256" key="8">
    <source>
        <dbReference type="ARBA" id="ARBA00023002"/>
    </source>
</evidence>
<evidence type="ECO:0000259" key="18">
    <source>
        <dbReference type="Pfam" id="PF02728"/>
    </source>
</evidence>
<feature type="active site" description="Proton acceptor" evidence="12">
    <location>
        <position position="311"/>
    </location>
</feature>
<dbReference type="EMBL" id="FPBH01000004">
    <property type="protein sequence ID" value="SFT80134.1"/>
    <property type="molecule type" value="Genomic_DNA"/>
</dbReference>
<evidence type="ECO:0000256" key="5">
    <source>
        <dbReference type="ARBA" id="ARBA00011738"/>
    </source>
</evidence>
<dbReference type="GO" id="GO:0009308">
    <property type="term" value="P:amine metabolic process"/>
    <property type="evidence" value="ECO:0007669"/>
    <property type="project" value="UniProtKB-UniRule"/>
</dbReference>
<evidence type="ECO:0000256" key="2">
    <source>
        <dbReference type="ARBA" id="ARBA00001936"/>
    </source>
</evidence>
<keyword evidence="10" id="KW-1015">Disulfide bond</keyword>
<proteinExistence type="inferred from homology"/>
<dbReference type="RefSeq" id="WP_093633712.1">
    <property type="nucleotide sequence ID" value="NZ_CAJNAX010000032.1"/>
</dbReference>
<dbReference type="OrthoDB" id="9772590at2"/>
<comment type="cofactor">
    <cofactor evidence="2">
        <name>Mn(2+)</name>
        <dbReference type="ChEBI" id="CHEBI:29035"/>
    </cofactor>
</comment>
<evidence type="ECO:0000259" key="17">
    <source>
        <dbReference type="Pfam" id="PF02727"/>
    </source>
</evidence>
<dbReference type="SUPFAM" id="SSF54416">
    <property type="entry name" value="Amine oxidase N-terminal region"/>
    <property type="match status" value="2"/>
</dbReference>
<dbReference type="InterPro" id="IPR015802">
    <property type="entry name" value="Cu_amine_oxidase_N3"/>
</dbReference>
<dbReference type="EC" id="1.4.3.-" evidence="14"/>
<evidence type="ECO:0000256" key="6">
    <source>
        <dbReference type="ARBA" id="ARBA00022723"/>
    </source>
</evidence>
<dbReference type="GO" id="GO:0005507">
    <property type="term" value="F:copper ion binding"/>
    <property type="evidence" value="ECO:0007669"/>
    <property type="project" value="InterPro"/>
</dbReference>
<dbReference type="SUPFAM" id="SSF49998">
    <property type="entry name" value="Amine oxidase catalytic domain"/>
    <property type="match status" value="1"/>
</dbReference>
<keyword evidence="8 14" id="KW-0560">Oxidoreductase</keyword>
<evidence type="ECO:0000259" key="16">
    <source>
        <dbReference type="Pfam" id="PF01179"/>
    </source>
</evidence>
<dbReference type="FunFam" id="2.70.98.20:FF:000001">
    <property type="entry name" value="Amine oxidase"/>
    <property type="match status" value="1"/>
</dbReference>
<keyword evidence="7 12" id="KW-0801">TPQ</keyword>
<dbReference type="Pfam" id="PF02728">
    <property type="entry name" value="Cu_amine_oxidN3"/>
    <property type="match status" value="1"/>
</dbReference>
<dbReference type="GO" id="GO:0048038">
    <property type="term" value="F:quinone binding"/>
    <property type="evidence" value="ECO:0007669"/>
    <property type="project" value="InterPro"/>
</dbReference>
<comment type="cofactor">
    <cofactor evidence="14">
        <name>Cu cation</name>
        <dbReference type="ChEBI" id="CHEBI:23378"/>
    </cofactor>
    <text evidence="14">Contains 1 topaquinone per subunit.</text>
</comment>
<protein>
    <recommendedName>
        <fullName evidence="14">Amine oxidase</fullName>
        <ecNumber evidence="14">1.4.3.-</ecNumber>
    </recommendedName>
</protein>
<feature type="compositionally biased region" description="Basic and acidic residues" evidence="15">
    <location>
        <begin position="640"/>
        <end position="661"/>
    </location>
</feature>
<comment type="similarity">
    <text evidence="4 14">Belongs to the copper/topaquinone oxidase family.</text>
</comment>
<dbReference type="PANTHER" id="PTHR10638">
    <property type="entry name" value="COPPER AMINE OXIDASE"/>
    <property type="match status" value="1"/>
</dbReference>
<gene>
    <name evidence="19" type="ORF">SAMN05192563_100461</name>
</gene>
<organism evidence="19 20">
    <name type="scientific">Paraburkholderia aspalathi</name>
    <dbReference type="NCBI Taxonomy" id="1324617"/>
    <lineage>
        <taxon>Bacteria</taxon>
        <taxon>Pseudomonadati</taxon>
        <taxon>Pseudomonadota</taxon>
        <taxon>Betaproteobacteria</taxon>
        <taxon>Burkholderiales</taxon>
        <taxon>Burkholderiaceae</taxon>
        <taxon>Paraburkholderia</taxon>
    </lineage>
</organism>
<evidence type="ECO:0000256" key="1">
    <source>
        <dbReference type="ARBA" id="ARBA00001935"/>
    </source>
</evidence>
<dbReference type="InterPro" id="IPR036460">
    <property type="entry name" value="Cu_amine_oxidase_C_sf"/>
</dbReference>
<dbReference type="Pfam" id="PF01179">
    <property type="entry name" value="Cu_amine_oxid"/>
    <property type="match status" value="1"/>
</dbReference>
<dbReference type="InterPro" id="IPR015798">
    <property type="entry name" value="Cu_amine_oxidase_C"/>
</dbReference>
<evidence type="ECO:0000256" key="3">
    <source>
        <dbReference type="ARBA" id="ARBA00001947"/>
    </source>
</evidence>
<evidence type="ECO:0000313" key="19">
    <source>
        <dbReference type="EMBL" id="SFT80134.1"/>
    </source>
</evidence>
<accession>A0A1I7AYZ7</accession>
<evidence type="ECO:0000256" key="13">
    <source>
        <dbReference type="PIRSR" id="PIRSR600269-51"/>
    </source>
</evidence>
<evidence type="ECO:0000256" key="14">
    <source>
        <dbReference type="RuleBase" id="RU000672"/>
    </source>
</evidence>
<evidence type="ECO:0000256" key="11">
    <source>
        <dbReference type="ARBA" id="ARBA00023211"/>
    </source>
</evidence>
<dbReference type="GO" id="GO:0008131">
    <property type="term" value="F:primary methylamine oxidase activity"/>
    <property type="evidence" value="ECO:0007669"/>
    <property type="project" value="InterPro"/>
</dbReference>
<dbReference type="Gene3D" id="3.10.450.40">
    <property type="match status" value="2"/>
</dbReference>
<evidence type="ECO:0000256" key="7">
    <source>
        <dbReference type="ARBA" id="ARBA00022772"/>
    </source>
</evidence>
<dbReference type="PANTHER" id="PTHR10638:SF86">
    <property type="entry name" value="COPPER AMINE OXIDASE 1-RELATED"/>
    <property type="match status" value="1"/>
</dbReference>
<dbReference type="Proteomes" id="UP000198844">
    <property type="component" value="Unassembled WGS sequence"/>
</dbReference>
<sequence length="661" mass="74847">MNTNATKTAHAPVHPLDPLSPDEMQLACDLVKAAENLDGHVRFPMVELREPPKAEVIAFKTGEYFSRTAFVLAIDRTNGTTTEFHVDLREKKIASRNVLPFDQAPYGQPPIMIEDFMNAEQIVKSDDAWRIAVMKRGLTEKDLERVQVDPFSAGCFDRENENGRRLVRCVSYYRETVTDNGYAHPIEGVVAVVDLLEKKVIELVDDGRIIPIPRAKHNYDTPSLGEPRNTLKPLSINQPDGPSFKIDGWHVSWQNWSFRVGFTPREGLVLHQLSWDDGKNARPIIYRASVTEMCVPYSDPSTNHYWKSAFDAGEYGLGKLANQLELGCDCLGTIRYFDIPSADDFGNAFVMKNAVCMHEEDYGTLWKHYEFRTGVFEMRRSRRLVISFFATVGNYDYGFYWYLYQDGTIQLECKLTGIVQTSAVADGDTYPWGGMITENLGGPTHQHFFNARMHMMVDGERNTVTEHEFVPRPMGETNPYGNVFDTTKQVFKTESEAARLANGRTGRYWKVTNPNVTNAVGANPGYKLIVNDSPLMLADERSKVRQRGGFATRHVWVTPFDPAERYASGDYPNQHAGGDGLPRYIEANRNIENEDIVLWHSFGHTHVCKPEDFPVMPVEYAGFMLKPNNFFSANPTMDLPSERDQNSVEDGKSADHGCCKR</sequence>
<name>A0A1I7AYZ7_9BURK</name>
<evidence type="ECO:0000256" key="15">
    <source>
        <dbReference type="SAM" id="MobiDB-lite"/>
    </source>
</evidence>
<comment type="subunit">
    <text evidence="5">Homodimer.</text>
</comment>
<reference evidence="19 20" key="1">
    <citation type="submission" date="2016-10" db="EMBL/GenBank/DDBJ databases">
        <authorList>
            <person name="de Groot N.N."/>
        </authorList>
    </citation>
    <scope>NUCLEOTIDE SEQUENCE [LARGE SCALE GENOMIC DNA]</scope>
    <source>
        <strain evidence="19 20">LMG 27731</strain>
    </source>
</reference>
<dbReference type="AlphaFoldDB" id="A0A1I7AYZ7"/>
<dbReference type="PROSITE" id="PS01164">
    <property type="entry name" value="COPPER_AMINE_OXID_1"/>
    <property type="match status" value="1"/>
</dbReference>
<feature type="modified residue" description="2',4',5'-topaquinone" evidence="13">
    <location>
        <position position="395"/>
    </location>
</feature>
<evidence type="ECO:0000313" key="20">
    <source>
        <dbReference type="Proteomes" id="UP000198844"/>
    </source>
</evidence>
<comment type="cofactor">
    <cofactor evidence="3">
        <name>Zn(2+)</name>
        <dbReference type="ChEBI" id="CHEBI:29105"/>
    </cofactor>
</comment>
<feature type="domain" description="Copper amine oxidase N2-terminal" evidence="17">
    <location>
        <begin position="14"/>
        <end position="97"/>
    </location>
</feature>
<evidence type="ECO:0000256" key="12">
    <source>
        <dbReference type="PIRSR" id="PIRSR600269-50"/>
    </source>
</evidence>
<dbReference type="Pfam" id="PF02727">
    <property type="entry name" value="Cu_amine_oxidN2"/>
    <property type="match status" value="1"/>
</dbReference>
<comment type="cofactor">
    <cofactor evidence="1">
        <name>Cu cation</name>
        <dbReference type="ChEBI" id="CHEBI:23378"/>
    </cofactor>
</comment>
<keyword evidence="9 14" id="KW-0186">Copper</keyword>
<keyword evidence="11" id="KW-0464">Manganese</keyword>
<evidence type="ECO:0000256" key="4">
    <source>
        <dbReference type="ARBA" id="ARBA00007983"/>
    </source>
</evidence>
<dbReference type="InterPro" id="IPR000269">
    <property type="entry name" value="Cu_amine_oxidase"/>
</dbReference>